<dbReference type="Proteomes" id="UP000261540">
    <property type="component" value="Unplaced"/>
</dbReference>
<feature type="transmembrane region" description="Helical" evidence="13">
    <location>
        <begin position="768"/>
        <end position="790"/>
    </location>
</feature>
<dbReference type="SMART" id="SM01411">
    <property type="entry name" value="Ephrin_rec_like"/>
    <property type="match status" value="1"/>
</dbReference>
<dbReference type="AlphaFoldDB" id="A0A3B3SUM0"/>
<dbReference type="Gene3D" id="2.10.50.30">
    <property type="entry name" value="GPCR, family 3, nine cysteines domain"/>
    <property type="match status" value="1"/>
</dbReference>
<dbReference type="PROSITE" id="PS50259">
    <property type="entry name" value="G_PROTEIN_RECEP_F3_4"/>
    <property type="match status" value="1"/>
</dbReference>
<feature type="transmembrane region" description="Helical" evidence="13">
    <location>
        <begin position="608"/>
        <end position="630"/>
    </location>
</feature>
<keyword evidence="10" id="KW-0807">Transducer</keyword>
<comment type="subcellular location">
    <subcellularLocation>
        <location evidence="1">Cell membrane</location>
        <topology evidence="1">Multi-pass membrane protein</topology>
    </subcellularLocation>
</comment>
<dbReference type="PANTHER" id="PTHR24061">
    <property type="entry name" value="CALCIUM-SENSING RECEPTOR-RELATED"/>
    <property type="match status" value="1"/>
</dbReference>
<evidence type="ECO:0000313" key="16">
    <source>
        <dbReference type="Ensembl" id="ENSPKIP00000034442.1"/>
    </source>
</evidence>
<evidence type="ECO:0000256" key="7">
    <source>
        <dbReference type="ARBA" id="ARBA00023136"/>
    </source>
</evidence>
<dbReference type="GeneTree" id="ENSGT00940000160679"/>
<feature type="transmembrane region" description="Helical" evidence="13">
    <location>
        <begin position="732"/>
        <end position="756"/>
    </location>
</feature>
<dbReference type="InterPro" id="IPR038550">
    <property type="entry name" value="GPCR_3_9-Cys_sf"/>
</dbReference>
<reference evidence="16" key="1">
    <citation type="submission" date="2025-08" db="UniProtKB">
        <authorList>
            <consortium name="Ensembl"/>
        </authorList>
    </citation>
    <scope>IDENTIFICATION</scope>
</reference>
<evidence type="ECO:0000256" key="14">
    <source>
        <dbReference type="SAM" id="SignalP"/>
    </source>
</evidence>
<evidence type="ECO:0000256" key="11">
    <source>
        <dbReference type="ARBA" id="ARBA00038492"/>
    </source>
</evidence>
<evidence type="ECO:0000256" key="12">
    <source>
        <dbReference type="ARBA" id="ARBA00040705"/>
    </source>
</evidence>
<feature type="transmembrane region" description="Helical" evidence="13">
    <location>
        <begin position="642"/>
        <end position="666"/>
    </location>
</feature>
<evidence type="ECO:0000256" key="2">
    <source>
        <dbReference type="ARBA" id="ARBA00022475"/>
    </source>
</evidence>
<dbReference type="GO" id="GO:0004930">
    <property type="term" value="F:G protein-coupled receptor activity"/>
    <property type="evidence" value="ECO:0007669"/>
    <property type="project" value="UniProtKB-KW"/>
</dbReference>
<dbReference type="Pfam" id="PF01094">
    <property type="entry name" value="ANF_receptor"/>
    <property type="match status" value="1"/>
</dbReference>
<protein>
    <recommendedName>
        <fullName evidence="12">Taste receptor type 1 member 3</fullName>
    </recommendedName>
</protein>
<dbReference type="InterPro" id="IPR017978">
    <property type="entry name" value="GPCR_3_C"/>
</dbReference>
<accession>A0A3B3SUM0</accession>
<proteinExistence type="inferred from homology"/>
<dbReference type="SUPFAM" id="SSF53822">
    <property type="entry name" value="Periplasmic binding protein-like I"/>
    <property type="match status" value="1"/>
</dbReference>
<evidence type="ECO:0000256" key="13">
    <source>
        <dbReference type="SAM" id="Phobius"/>
    </source>
</evidence>
<evidence type="ECO:0000256" key="3">
    <source>
        <dbReference type="ARBA" id="ARBA00022692"/>
    </source>
</evidence>
<keyword evidence="17" id="KW-1185">Reference proteome</keyword>
<keyword evidence="9" id="KW-0325">Glycoprotein</keyword>
<organism evidence="16 17">
    <name type="scientific">Paramormyrops kingsleyae</name>
    <dbReference type="NCBI Taxonomy" id="1676925"/>
    <lineage>
        <taxon>Eukaryota</taxon>
        <taxon>Metazoa</taxon>
        <taxon>Chordata</taxon>
        <taxon>Craniata</taxon>
        <taxon>Vertebrata</taxon>
        <taxon>Euteleostomi</taxon>
        <taxon>Actinopterygii</taxon>
        <taxon>Neopterygii</taxon>
        <taxon>Teleostei</taxon>
        <taxon>Osteoglossocephala</taxon>
        <taxon>Osteoglossomorpha</taxon>
        <taxon>Osteoglossiformes</taxon>
        <taxon>Mormyridae</taxon>
        <taxon>Paramormyrops</taxon>
    </lineage>
</organism>
<keyword evidence="5 13" id="KW-1133">Transmembrane helix</keyword>
<dbReference type="RefSeq" id="XP_023693365.1">
    <property type="nucleotide sequence ID" value="XM_023837597.1"/>
</dbReference>
<feature type="transmembrane region" description="Helical" evidence="13">
    <location>
        <begin position="796"/>
        <end position="816"/>
    </location>
</feature>
<evidence type="ECO:0000256" key="8">
    <source>
        <dbReference type="ARBA" id="ARBA00023170"/>
    </source>
</evidence>
<dbReference type="GO" id="GO:0005886">
    <property type="term" value="C:plasma membrane"/>
    <property type="evidence" value="ECO:0007669"/>
    <property type="project" value="UniProtKB-SubCell"/>
</dbReference>
<keyword evidence="7 13" id="KW-0472">Membrane</keyword>
<dbReference type="Gene3D" id="3.40.50.2300">
    <property type="match status" value="2"/>
</dbReference>
<name>A0A3B3SUM0_9TELE</name>
<dbReference type="STRING" id="1676925.ENSPKIP00000034442"/>
<dbReference type="InterPro" id="IPR028082">
    <property type="entry name" value="Peripla_BP_I"/>
</dbReference>
<sequence length="853" mass="94494">MGLLVKLVVLYWVLRLDLCENEPAWFQNISTSIFNSSGDFLFGGLFPINDLTSNLSQNENPSDVQCDSVDVIGLGLSLVMKYTVDEINATPDLLPNIKLGFETFDTCSQSFIIVKPSMLFLSEGNSGQVRVMCNYTDYSTRVLAVIGPQTSEMVNIVGKLFGFFMMPQISYGATCDTFSDKQQYPSFLRTVPSNQWQAQAIVDLLRRFSWNWVAVLGSGDDYGKEGQLAVSMLAAQYSICIAYEAIIPGYGKTEPTISEILDNIKTAAVGVVVLFTLPSSARAFFSEVIKRNMVAVWVASSAWSLDNLVYELPNINRIGTVLGFTESTQMLPSLTSYARVLLTRLGEERGNELRMESNESGYSHLENPCPDCWNLSQDNISIVTQPVVQRKAFSVYLAVYSAAHALHQVLGCNTTSCQKGADSKVYPWQLLQVLRNMSFEINGQQFQFDSNGNPNIGYDALTWIWSEGNVTFKDIGTYYSSLKINATLITWHTNSTKVPKSTCSANCEAGQIRRVKGSYSCCYDCIDCREGTFQNNTVDLQCTDCPKGQWSLPRSTHCTSATYYFLSWNSYQTLGLVLLAVLMLTCHGVTGLLFLYHHGSPLVRAAGGPMSALTLIGSIGSCASIILFLGQPGDLTCRLQQPVHVVFSTVTLSTILAITLQIVCVMEFPEEAPSYLEILRGVGSGMVVLACCGVQAGLCGYFIQASQTLSRYLYNIDVHFLTSFLRCPMEPMLGPGLMVGFNCLLALVCFMSTFMAKKPPNQYNLARDITFSTLFYCVVWVVFIPIYTGLDDKSKSLAEMIAILFSNVGIGVAYFMPKCHLLLIKPDLNTEDYFRTYLEASPFPPEKDQDKQQ</sequence>
<evidence type="ECO:0000256" key="9">
    <source>
        <dbReference type="ARBA" id="ARBA00023180"/>
    </source>
</evidence>
<dbReference type="CTD" id="83756"/>
<dbReference type="Pfam" id="PF00003">
    <property type="entry name" value="7tm_3"/>
    <property type="match status" value="1"/>
</dbReference>
<dbReference type="GO" id="GO:0050916">
    <property type="term" value="P:sensory perception of sweet taste"/>
    <property type="evidence" value="ECO:0007669"/>
    <property type="project" value="TreeGrafter"/>
</dbReference>
<dbReference type="InterPro" id="IPR001828">
    <property type="entry name" value="ANF_lig-bd_rcpt"/>
</dbReference>
<feature type="domain" description="G-protein coupled receptors family 3 profile" evidence="15">
    <location>
        <begin position="572"/>
        <end position="838"/>
    </location>
</feature>
<feature type="chain" id="PRO_5017389646" description="Taste receptor type 1 member 3" evidence="14">
    <location>
        <begin position="20"/>
        <end position="853"/>
    </location>
</feature>
<evidence type="ECO:0000256" key="1">
    <source>
        <dbReference type="ARBA" id="ARBA00004651"/>
    </source>
</evidence>
<dbReference type="KEGG" id="pki:111857091"/>
<evidence type="ECO:0000259" key="15">
    <source>
        <dbReference type="PROSITE" id="PS50259"/>
    </source>
</evidence>
<keyword evidence="3 13" id="KW-0812">Transmembrane</keyword>
<dbReference type="GeneID" id="111857091"/>
<evidence type="ECO:0000256" key="10">
    <source>
        <dbReference type="ARBA" id="ARBA00023224"/>
    </source>
</evidence>
<evidence type="ECO:0000256" key="4">
    <source>
        <dbReference type="ARBA" id="ARBA00022729"/>
    </source>
</evidence>
<reference evidence="16" key="2">
    <citation type="submission" date="2025-09" db="UniProtKB">
        <authorList>
            <consortium name="Ensembl"/>
        </authorList>
    </citation>
    <scope>IDENTIFICATION</scope>
</reference>
<keyword evidence="8" id="KW-0675">Receptor</keyword>
<dbReference type="FunFam" id="3.40.50.2300:FF:000016">
    <property type="entry name" value="Taste 1 receptor member 2"/>
    <property type="match status" value="1"/>
</dbReference>
<dbReference type="Ensembl" id="ENSPKIT00000015355.1">
    <property type="protein sequence ID" value="ENSPKIP00000034442.1"/>
    <property type="gene ID" value="ENSPKIG00000013729.1"/>
</dbReference>
<feature type="transmembrane region" description="Helical" evidence="13">
    <location>
        <begin position="678"/>
        <end position="703"/>
    </location>
</feature>
<keyword evidence="6" id="KW-0297">G-protein coupled receptor</keyword>
<feature type="signal peptide" evidence="14">
    <location>
        <begin position="1"/>
        <end position="19"/>
    </location>
</feature>
<dbReference type="GO" id="GO:0050917">
    <property type="term" value="P:sensory perception of umami taste"/>
    <property type="evidence" value="ECO:0007669"/>
    <property type="project" value="TreeGrafter"/>
</dbReference>
<dbReference type="FunFam" id="2.10.50.30:FF:000004">
    <property type="entry name" value="Taste receptor type 1 member 3-like protein"/>
    <property type="match status" value="1"/>
</dbReference>
<keyword evidence="4 14" id="KW-0732">Signal</keyword>
<dbReference type="PRINTS" id="PR00248">
    <property type="entry name" value="GPCRMGR"/>
</dbReference>
<dbReference type="InterPro" id="IPR000337">
    <property type="entry name" value="GPCR_3"/>
</dbReference>
<dbReference type="Pfam" id="PF07562">
    <property type="entry name" value="NCD3G"/>
    <property type="match status" value="1"/>
</dbReference>
<dbReference type="InterPro" id="IPR011500">
    <property type="entry name" value="GPCR_3_9-Cys_dom"/>
</dbReference>
<dbReference type="OrthoDB" id="5984008at2759"/>
<dbReference type="PANTHER" id="PTHR24061:SF435">
    <property type="entry name" value="TASTE RECEPTOR TYPE 1 MEMBER 3"/>
    <property type="match status" value="1"/>
</dbReference>
<dbReference type="InterPro" id="IPR000068">
    <property type="entry name" value="GPCR_3_Ca_sens_rcpt-rel"/>
</dbReference>
<comment type="similarity">
    <text evidence="11">Belongs to the G-protein coupled receptor 3 family. TAS1R subfamily.</text>
</comment>
<feature type="transmembrane region" description="Helical" evidence="13">
    <location>
        <begin position="574"/>
        <end position="596"/>
    </location>
</feature>
<evidence type="ECO:0000256" key="6">
    <source>
        <dbReference type="ARBA" id="ARBA00023040"/>
    </source>
</evidence>
<evidence type="ECO:0000313" key="17">
    <source>
        <dbReference type="Proteomes" id="UP000261540"/>
    </source>
</evidence>
<keyword evidence="2" id="KW-1003">Cell membrane</keyword>
<evidence type="ECO:0000256" key="5">
    <source>
        <dbReference type="ARBA" id="ARBA00022989"/>
    </source>
</evidence>